<feature type="domain" description="GGDEF" evidence="2">
    <location>
        <begin position="209"/>
        <end position="344"/>
    </location>
</feature>
<dbReference type="InterPro" id="IPR043128">
    <property type="entry name" value="Rev_trsase/Diguanyl_cyclase"/>
</dbReference>
<dbReference type="GO" id="GO:1902201">
    <property type="term" value="P:negative regulation of bacterial-type flagellum-dependent cell motility"/>
    <property type="evidence" value="ECO:0007669"/>
    <property type="project" value="TreeGrafter"/>
</dbReference>
<dbReference type="InterPro" id="IPR029787">
    <property type="entry name" value="Nucleotide_cyclase"/>
</dbReference>
<feature type="coiled-coil region" evidence="1">
    <location>
        <begin position="144"/>
        <end position="178"/>
    </location>
</feature>
<evidence type="ECO:0000256" key="1">
    <source>
        <dbReference type="SAM" id="Coils"/>
    </source>
</evidence>
<organism evidence="3">
    <name type="scientific">hydrothermal vent metagenome</name>
    <dbReference type="NCBI Taxonomy" id="652676"/>
    <lineage>
        <taxon>unclassified sequences</taxon>
        <taxon>metagenomes</taxon>
        <taxon>ecological metagenomes</taxon>
    </lineage>
</organism>
<dbReference type="SUPFAM" id="SSF55073">
    <property type="entry name" value="Nucleotide cyclase"/>
    <property type="match status" value="1"/>
</dbReference>
<evidence type="ECO:0000259" key="2">
    <source>
        <dbReference type="PROSITE" id="PS50887"/>
    </source>
</evidence>
<dbReference type="GO" id="GO:0052621">
    <property type="term" value="F:diguanylate cyclase activity"/>
    <property type="evidence" value="ECO:0007669"/>
    <property type="project" value="TreeGrafter"/>
</dbReference>
<protein>
    <recommendedName>
        <fullName evidence="2">GGDEF domain-containing protein</fullName>
    </recommendedName>
</protein>
<dbReference type="FunFam" id="3.30.70.270:FF:000001">
    <property type="entry name" value="Diguanylate cyclase domain protein"/>
    <property type="match status" value="1"/>
</dbReference>
<dbReference type="GO" id="GO:0005886">
    <property type="term" value="C:plasma membrane"/>
    <property type="evidence" value="ECO:0007669"/>
    <property type="project" value="TreeGrafter"/>
</dbReference>
<dbReference type="PANTHER" id="PTHR45138">
    <property type="entry name" value="REGULATORY COMPONENTS OF SENSORY TRANSDUCTION SYSTEM"/>
    <property type="match status" value="1"/>
</dbReference>
<dbReference type="InterPro" id="IPR050469">
    <property type="entry name" value="Diguanylate_Cyclase"/>
</dbReference>
<accession>A0A3B0UR69</accession>
<dbReference type="InterPro" id="IPR000160">
    <property type="entry name" value="GGDEF_dom"/>
</dbReference>
<sequence length="353" mass="39123">MGANVANDEFNRTLSYANKTMSLLKQGEVPAYPQFYELFFTYSTGVNPGLNERINSILGDGIPKLEIVESLYNEFLKSDAVDERVSVVSELMNKSIGSVHSAINDASQIASSYSGSLEHAGNALAGGLDPKALSDLTEQLLAKTKHMQESNGKLEKRLDSAQDEVMLLKRDLEEVQRQSMTDSLTNLYNRKFFDQNIEHSIITARENNEPLCLVMADIDHFKNFNDTFGHQTGDQVLRLVAMTLRSNTKGADLACRYGGEEFALILPNTKMNDAVALSNKIRKAIQAKELLKRSTNEKLGRITSSFGVALLSPTDTQTTFIERADQALYAAKRNGRNRVIAEDDKIMKISNAA</sequence>
<keyword evidence="1" id="KW-0175">Coiled coil</keyword>
<gene>
    <name evidence="3" type="ORF">MNBD_ALPHA11-568</name>
</gene>
<dbReference type="EMBL" id="UOEQ01000399">
    <property type="protein sequence ID" value="VAW22156.1"/>
    <property type="molecule type" value="Genomic_DNA"/>
</dbReference>
<dbReference type="Pfam" id="PF00990">
    <property type="entry name" value="GGDEF"/>
    <property type="match status" value="1"/>
</dbReference>
<dbReference type="GO" id="GO:0043709">
    <property type="term" value="P:cell adhesion involved in single-species biofilm formation"/>
    <property type="evidence" value="ECO:0007669"/>
    <property type="project" value="TreeGrafter"/>
</dbReference>
<dbReference type="CDD" id="cd01949">
    <property type="entry name" value="GGDEF"/>
    <property type="match status" value="1"/>
</dbReference>
<proteinExistence type="predicted"/>
<dbReference type="PROSITE" id="PS50887">
    <property type="entry name" value="GGDEF"/>
    <property type="match status" value="1"/>
</dbReference>
<reference evidence="3" key="1">
    <citation type="submission" date="2018-06" db="EMBL/GenBank/DDBJ databases">
        <authorList>
            <person name="Zhirakovskaya E."/>
        </authorList>
    </citation>
    <scope>NUCLEOTIDE SEQUENCE</scope>
</reference>
<evidence type="ECO:0000313" key="3">
    <source>
        <dbReference type="EMBL" id="VAW22156.1"/>
    </source>
</evidence>
<dbReference type="AlphaFoldDB" id="A0A3B0UR69"/>
<dbReference type="NCBIfam" id="TIGR00254">
    <property type="entry name" value="GGDEF"/>
    <property type="match status" value="1"/>
</dbReference>
<name>A0A3B0UR69_9ZZZZ</name>
<dbReference type="PANTHER" id="PTHR45138:SF9">
    <property type="entry name" value="DIGUANYLATE CYCLASE DGCM-RELATED"/>
    <property type="match status" value="1"/>
</dbReference>
<dbReference type="Gene3D" id="3.30.70.270">
    <property type="match status" value="1"/>
</dbReference>
<dbReference type="SMART" id="SM00267">
    <property type="entry name" value="GGDEF"/>
    <property type="match status" value="1"/>
</dbReference>